<reference evidence="1" key="2">
    <citation type="submission" date="2021-04" db="EMBL/GenBank/DDBJ databases">
        <authorList>
            <person name="Gilroy R."/>
        </authorList>
    </citation>
    <scope>NUCLEOTIDE SEQUENCE</scope>
    <source>
        <strain evidence="1">CHK186-1790</strain>
    </source>
</reference>
<comment type="caution">
    <text evidence="1">The sequence shown here is derived from an EMBL/GenBank/DDBJ whole genome shotgun (WGS) entry which is preliminary data.</text>
</comment>
<evidence type="ECO:0000313" key="1">
    <source>
        <dbReference type="EMBL" id="HJC41242.1"/>
    </source>
</evidence>
<dbReference type="Proteomes" id="UP000823882">
    <property type="component" value="Unassembled WGS sequence"/>
</dbReference>
<sequence>TVRLKELYLSELGPSLLFEQEAESVLQYQPFAVYLADGTVCFPRWEGGGGFGRTADGSGIDTRMLECWAFQEPVAPEEVMGISFAYWYIPIDGDAAGPGHWLTELPQVPGTESP</sequence>
<proteinExistence type="predicted"/>
<accession>A0A9D2P0C0</accession>
<feature type="non-terminal residue" evidence="1">
    <location>
        <position position="1"/>
    </location>
</feature>
<gene>
    <name evidence="1" type="ORF">H9701_06785</name>
</gene>
<evidence type="ECO:0000313" key="2">
    <source>
        <dbReference type="Proteomes" id="UP000823882"/>
    </source>
</evidence>
<name>A0A9D2P0C0_9FIRM</name>
<reference evidence="1" key="1">
    <citation type="journal article" date="2021" name="PeerJ">
        <title>Extensive microbial diversity within the chicken gut microbiome revealed by metagenomics and culture.</title>
        <authorList>
            <person name="Gilroy R."/>
            <person name="Ravi A."/>
            <person name="Getino M."/>
            <person name="Pursley I."/>
            <person name="Horton D.L."/>
            <person name="Alikhan N.F."/>
            <person name="Baker D."/>
            <person name="Gharbi K."/>
            <person name="Hall N."/>
            <person name="Watson M."/>
            <person name="Adriaenssens E.M."/>
            <person name="Foster-Nyarko E."/>
            <person name="Jarju S."/>
            <person name="Secka A."/>
            <person name="Antonio M."/>
            <person name="Oren A."/>
            <person name="Chaudhuri R.R."/>
            <person name="La Ragione R."/>
            <person name="Hildebrand F."/>
            <person name="Pallen M.J."/>
        </authorList>
    </citation>
    <scope>NUCLEOTIDE SEQUENCE</scope>
    <source>
        <strain evidence="1">CHK186-1790</strain>
    </source>
</reference>
<dbReference type="AlphaFoldDB" id="A0A9D2P0C0"/>
<protein>
    <submittedName>
        <fullName evidence="1">Uncharacterized protein</fullName>
    </submittedName>
</protein>
<dbReference type="EMBL" id="DWWJ01000119">
    <property type="protein sequence ID" value="HJC41242.1"/>
    <property type="molecule type" value="Genomic_DNA"/>
</dbReference>
<organism evidence="1 2">
    <name type="scientific">Candidatus Intestinimonas pullistercoris</name>
    <dbReference type="NCBI Taxonomy" id="2838623"/>
    <lineage>
        <taxon>Bacteria</taxon>
        <taxon>Bacillati</taxon>
        <taxon>Bacillota</taxon>
        <taxon>Clostridia</taxon>
        <taxon>Eubacteriales</taxon>
        <taxon>Intestinimonas</taxon>
    </lineage>
</organism>